<feature type="compositionally biased region" description="Basic residues" evidence="1">
    <location>
        <begin position="135"/>
        <end position="144"/>
    </location>
</feature>
<evidence type="ECO:0000313" key="2">
    <source>
        <dbReference type="EMBL" id="EDR08986.1"/>
    </source>
</evidence>
<organism evidence="3">
    <name type="scientific">Laccaria bicolor (strain S238N-H82 / ATCC MYA-4686)</name>
    <name type="common">Bicoloured deceiver</name>
    <name type="synonym">Laccaria laccata var. bicolor</name>
    <dbReference type="NCBI Taxonomy" id="486041"/>
    <lineage>
        <taxon>Eukaryota</taxon>
        <taxon>Fungi</taxon>
        <taxon>Dikarya</taxon>
        <taxon>Basidiomycota</taxon>
        <taxon>Agaricomycotina</taxon>
        <taxon>Agaricomycetes</taxon>
        <taxon>Agaricomycetidae</taxon>
        <taxon>Agaricales</taxon>
        <taxon>Agaricineae</taxon>
        <taxon>Hydnangiaceae</taxon>
        <taxon>Laccaria</taxon>
    </lineage>
</organism>
<accession>B0D9B0</accession>
<dbReference type="AlphaFoldDB" id="B0D9B0"/>
<sequence length="342" mass="38296">MDSNMDSTSEHRVILIHPHDDDIHHHHDNYNPRTTTTTPRDSDDDDCPTCRRHVTTPTTERAPADADDDVARQQTMHAIVTIRRMQTTHTTTMTTPAVHDASTPRAPTYENERPRTKTSTHATYNASTSTTRTTAHARRTRPRPHPPPTHENERPWTGRPHPLPTHENECPRTTCVRSRPPAEEIYFGCDIGQQNIFSIHGVCKTNKCAGPEIALASALWANFFTHCHDAKMVLKRWPCNEPIPEAKGWSITDISSNGINLIFTYMISKDENNKLAPQIVSWSDDYMDLVEGSEDFLDIPIITGVSKSGVLVVLTCVKNCMPEVENAACQNDGGSDCPPLLH</sequence>
<feature type="region of interest" description="Disordered" evidence="1">
    <location>
        <begin position="18"/>
        <end position="71"/>
    </location>
</feature>
<dbReference type="KEGG" id="lbc:LACBIDRAFT_326638"/>
<feature type="compositionally biased region" description="Basic and acidic residues" evidence="1">
    <location>
        <begin position="18"/>
        <end position="30"/>
    </location>
</feature>
<gene>
    <name evidence="2" type="ORF">LACBIDRAFT_326638</name>
</gene>
<dbReference type="Proteomes" id="UP000001194">
    <property type="component" value="Unassembled WGS sequence"/>
</dbReference>
<reference evidence="2 3" key="1">
    <citation type="journal article" date="2008" name="Nature">
        <title>The genome of Laccaria bicolor provides insights into mycorrhizal symbiosis.</title>
        <authorList>
            <person name="Martin F."/>
            <person name="Aerts A."/>
            <person name="Ahren D."/>
            <person name="Brun A."/>
            <person name="Danchin E.G.J."/>
            <person name="Duchaussoy F."/>
            <person name="Gibon J."/>
            <person name="Kohler A."/>
            <person name="Lindquist E."/>
            <person name="Pereda V."/>
            <person name="Salamov A."/>
            <person name="Shapiro H.J."/>
            <person name="Wuyts J."/>
            <person name="Blaudez D."/>
            <person name="Buee M."/>
            <person name="Brokstein P."/>
            <person name="Canbaeck B."/>
            <person name="Cohen D."/>
            <person name="Courty P.E."/>
            <person name="Coutinho P.M."/>
            <person name="Delaruelle C."/>
            <person name="Detter J.C."/>
            <person name="Deveau A."/>
            <person name="DiFazio S."/>
            <person name="Duplessis S."/>
            <person name="Fraissinet-Tachet L."/>
            <person name="Lucic E."/>
            <person name="Frey-Klett P."/>
            <person name="Fourrey C."/>
            <person name="Feussner I."/>
            <person name="Gay G."/>
            <person name="Grimwood J."/>
            <person name="Hoegger P.J."/>
            <person name="Jain P."/>
            <person name="Kilaru S."/>
            <person name="Labbe J."/>
            <person name="Lin Y.C."/>
            <person name="Legue V."/>
            <person name="Le Tacon F."/>
            <person name="Marmeisse R."/>
            <person name="Melayah D."/>
            <person name="Montanini B."/>
            <person name="Muratet M."/>
            <person name="Nehls U."/>
            <person name="Niculita-Hirzel H."/>
            <person name="Oudot-Le Secq M.P."/>
            <person name="Peter M."/>
            <person name="Quesneville H."/>
            <person name="Rajashekar B."/>
            <person name="Reich M."/>
            <person name="Rouhier N."/>
            <person name="Schmutz J."/>
            <person name="Yin T."/>
            <person name="Chalot M."/>
            <person name="Henrissat B."/>
            <person name="Kuees U."/>
            <person name="Lucas S."/>
            <person name="Van de Peer Y."/>
            <person name="Podila G.K."/>
            <person name="Polle A."/>
            <person name="Pukkila P.J."/>
            <person name="Richardson P.M."/>
            <person name="Rouze P."/>
            <person name="Sanders I.R."/>
            <person name="Stajich J.E."/>
            <person name="Tunlid A."/>
            <person name="Tuskan G."/>
            <person name="Grigoriev I.V."/>
        </authorList>
    </citation>
    <scope>NUCLEOTIDE SEQUENCE [LARGE SCALE GENOMIC DNA]</scope>
    <source>
        <strain evidence="3">S238N-H82 / ATCC MYA-4686</strain>
    </source>
</reference>
<name>B0D9B0_LACBS</name>
<dbReference type="HOGENOM" id="CLU_811500_0_0_1"/>
<dbReference type="EMBL" id="DS547100">
    <property type="protein sequence ID" value="EDR08986.1"/>
    <property type="molecule type" value="Genomic_DNA"/>
</dbReference>
<evidence type="ECO:0000313" key="3">
    <source>
        <dbReference type="Proteomes" id="UP000001194"/>
    </source>
</evidence>
<protein>
    <submittedName>
        <fullName evidence="2">Predicted protein</fullName>
    </submittedName>
</protein>
<evidence type="ECO:0000256" key="1">
    <source>
        <dbReference type="SAM" id="MobiDB-lite"/>
    </source>
</evidence>
<proteinExistence type="predicted"/>
<feature type="region of interest" description="Disordered" evidence="1">
    <location>
        <begin position="91"/>
        <end position="172"/>
    </location>
</feature>
<dbReference type="GeneID" id="6075783"/>
<dbReference type="InParanoid" id="B0D9B0"/>
<dbReference type="RefSeq" id="XP_001880299.1">
    <property type="nucleotide sequence ID" value="XM_001880264.1"/>
</dbReference>
<keyword evidence="3" id="KW-1185">Reference proteome</keyword>